<dbReference type="STRING" id="420998.JDO7802_03467"/>
<dbReference type="GO" id="GO:0047121">
    <property type="term" value="F:isoquinoline 1-oxidoreductase activity"/>
    <property type="evidence" value="ECO:0007669"/>
    <property type="project" value="UniProtKB-EC"/>
</dbReference>
<protein>
    <submittedName>
        <fullName evidence="2">Isoquinoline 1-oxidoreductase subunit beta</fullName>
        <ecNumber evidence="2">1.3.99.16</ecNumber>
    </submittedName>
</protein>
<keyword evidence="2" id="KW-0560">Oxidoreductase</keyword>
<evidence type="ECO:0000313" key="2">
    <source>
        <dbReference type="EMBL" id="CTQ51427.1"/>
    </source>
</evidence>
<evidence type="ECO:0000259" key="1">
    <source>
        <dbReference type="SMART" id="SM01008"/>
    </source>
</evidence>
<dbReference type="InterPro" id="IPR052516">
    <property type="entry name" value="N-heterocyclic_Hydroxylase"/>
</dbReference>
<gene>
    <name evidence="2" type="primary">iorB_2</name>
    <name evidence="2" type="ORF">JDO7802_03467</name>
</gene>
<dbReference type="PANTHER" id="PTHR47495">
    <property type="entry name" value="ALDEHYDE DEHYDROGENASE"/>
    <property type="match status" value="1"/>
</dbReference>
<dbReference type="EC" id="1.3.99.16" evidence="2"/>
<proteinExistence type="predicted"/>
<name>A0A0M6YQA2_9RHOB</name>
<dbReference type="InterPro" id="IPR006311">
    <property type="entry name" value="TAT_signal"/>
</dbReference>
<dbReference type="Pfam" id="PF02738">
    <property type="entry name" value="MoCoBD_1"/>
    <property type="match status" value="1"/>
</dbReference>
<dbReference type="PIRSF" id="PIRSF036389">
    <property type="entry name" value="IOR_B"/>
    <property type="match status" value="1"/>
</dbReference>
<dbReference type="Gene3D" id="3.90.1170.50">
    <property type="entry name" value="Aldehyde oxidase/xanthine dehydrogenase, a/b hammerhead"/>
    <property type="match status" value="1"/>
</dbReference>
<dbReference type="SMART" id="SM01008">
    <property type="entry name" value="Ald_Xan_dh_C"/>
    <property type="match status" value="1"/>
</dbReference>
<keyword evidence="3" id="KW-1185">Reference proteome</keyword>
<dbReference type="PANTHER" id="PTHR47495:SF2">
    <property type="entry name" value="ALDEHYDE DEHYDROGENASE"/>
    <property type="match status" value="1"/>
</dbReference>
<sequence length="724" mass="76703">MHPILKPAFAPRPTRRGFLTGSAGLVLGLHIVGKARAQSAATADGDFAPNAFIRIAPDNTVTVLVKHIEIGQGANTGLPLLVAEELDADWSQMRAEQAPSDPVVYVNTAFGVQGTGGSTGLSNSYMTMRQAGAAARAMLVSAAADRWGVLPEGITVSKGVVSHADSGNSATFGDLADAAALTPVPVDVALKDPKDFTLIGGDKVTRLDGHAKSTGQAMFTIDVFRDDMEVVSVVHPPKFGATVASFNAATALARPGVTAVRELSSGVAIYADDTYSAFKARADLDIEWDESGAETRSTDAIIEEFTAAARAPAMVAEQTGDVDAALAGADRTIEADYVFPYLAHAALEPMDGVIELRDDGAEIWSGIQIPTIAEPVIAGTLGIDPATLTVNTMYTGGSFGRRSTPVSHFEKELAEVAAKAGPGAYKLLWTREDDMTGGYYRPLTVHHLRAGLDAAGNITGWLNTIANQSIVAGTPFEPMVMPEGMDPTAIEGSRDMAYDWPANRVSWAQMKNPVPVLWWRSVGHTHTAYATETFLDQALLAGGKDTVQGRLDLLKSDRPRDRAVLERVAEMANWSGPGTGDRRMGVALHRSFGSYVAQIAEVEDRGGLPHVTRVWCAVDCGVAVTPDVVRAQMEGGIGYGLGTTLFDEITMAEGGLVQQRNYDSYRMLALPEMPQIEVSIIASSESPTGVGEPGTPPIAPAVSNAWRALTGAMPYRLPYRANSV</sequence>
<organism evidence="2 3">
    <name type="scientific">Jannaschia donghaensis</name>
    <dbReference type="NCBI Taxonomy" id="420998"/>
    <lineage>
        <taxon>Bacteria</taxon>
        <taxon>Pseudomonadati</taxon>
        <taxon>Pseudomonadota</taxon>
        <taxon>Alphaproteobacteria</taxon>
        <taxon>Rhodobacterales</taxon>
        <taxon>Roseobacteraceae</taxon>
        <taxon>Jannaschia</taxon>
    </lineage>
</organism>
<dbReference type="Gene3D" id="3.30.365.10">
    <property type="entry name" value="Aldehyde oxidase/xanthine dehydrogenase, molybdopterin binding domain"/>
    <property type="match status" value="4"/>
</dbReference>
<dbReference type="Pfam" id="PF20256">
    <property type="entry name" value="MoCoBD_2"/>
    <property type="match status" value="2"/>
</dbReference>
<dbReference type="InterPro" id="IPR008274">
    <property type="entry name" value="AldOxase/xan_DH_MoCoBD1"/>
</dbReference>
<reference evidence="2 3" key="1">
    <citation type="submission" date="2015-07" db="EMBL/GenBank/DDBJ databases">
        <authorList>
            <person name="Noorani M."/>
        </authorList>
    </citation>
    <scope>NUCLEOTIDE SEQUENCE [LARGE SCALE GENOMIC DNA]</scope>
    <source>
        <strain evidence="2 3">CECT 7802</strain>
    </source>
</reference>
<evidence type="ECO:0000313" key="3">
    <source>
        <dbReference type="Proteomes" id="UP000049222"/>
    </source>
</evidence>
<dbReference type="SUPFAM" id="SSF56003">
    <property type="entry name" value="Molybdenum cofactor-binding domain"/>
    <property type="match status" value="2"/>
</dbReference>
<dbReference type="InterPro" id="IPR046867">
    <property type="entry name" value="AldOxase/xan_DH_MoCoBD2"/>
</dbReference>
<feature type="domain" description="Aldehyde oxidase/xanthine dehydrogenase a/b hammerhead" evidence="1">
    <location>
        <begin position="214"/>
        <end position="292"/>
    </location>
</feature>
<dbReference type="AlphaFoldDB" id="A0A0M6YQA2"/>
<dbReference type="EMBL" id="CXSU01000012">
    <property type="protein sequence ID" value="CTQ51427.1"/>
    <property type="molecule type" value="Genomic_DNA"/>
</dbReference>
<dbReference type="OrthoDB" id="9767994at2"/>
<dbReference type="RefSeq" id="WP_055087123.1">
    <property type="nucleotide sequence ID" value="NZ_CXSU01000012.1"/>
</dbReference>
<accession>A0A0M6YQA2</accession>
<dbReference type="Proteomes" id="UP000049222">
    <property type="component" value="Unassembled WGS sequence"/>
</dbReference>
<dbReference type="InterPro" id="IPR000674">
    <property type="entry name" value="Ald_Oxase/Xan_DH_a/b"/>
</dbReference>
<dbReference type="InterPro" id="IPR037165">
    <property type="entry name" value="AldOxase/xan_DH_Mopterin-bd_sf"/>
</dbReference>
<dbReference type="PROSITE" id="PS51318">
    <property type="entry name" value="TAT"/>
    <property type="match status" value="1"/>
</dbReference>
<dbReference type="InterPro" id="IPR012368">
    <property type="entry name" value="OxRdtase_Mopterin-bd_su_IorB"/>
</dbReference>